<keyword evidence="2" id="KW-0813">Transport</keyword>
<dbReference type="GO" id="GO:0044718">
    <property type="term" value="P:siderophore transmembrane transport"/>
    <property type="evidence" value="ECO:0007669"/>
    <property type="project" value="TreeGrafter"/>
</dbReference>
<evidence type="ECO:0000256" key="1">
    <source>
        <dbReference type="ARBA" id="ARBA00004571"/>
    </source>
</evidence>
<comment type="subcellular location">
    <subcellularLocation>
        <location evidence="1">Cell outer membrane</location>
        <topology evidence="1">Multi-pass membrane protein</topology>
    </subcellularLocation>
</comment>
<feature type="signal peptide" evidence="11">
    <location>
        <begin position="1"/>
        <end position="26"/>
    </location>
</feature>
<dbReference type="Pfam" id="PF00593">
    <property type="entry name" value="TonB_dep_Rec_b-barrel"/>
    <property type="match status" value="1"/>
</dbReference>
<dbReference type="Pfam" id="PF13715">
    <property type="entry name" value="CarbopepD_reg_2"/>
    <property type="match status" value="1"/>
</dbReference>
<dbReference type="InterPro" id="IPR000531">
    <property type="entry name" value="Beta-barrel_TonB"/>
</dbReference>
<comment type="similarity">
    <text evidence="10">Belongs to the TonB-dependent receptor family.</text>
</comment>
<evidence type="ECO:0000256" key="11">
    <source>
        <dbReference type="SAM" id="SignalP"/>
    </source>
</evidence>
<dbReference type="InterPro" id="IPR012910">
    <property type="entry name" value="Plug_dom"/>
</dbReference>
<dbReference type="GO" id="GO:0009279">
    <property type="term" value="C:cell outer membrane"/>
    <property type="evidence" value="ECO:0007669"/>
    <property type="project" value="UniProtKB-SubCell"/>
</dbReference>
<dbReference type="Proteomes" id="UP000001208">
    <property type="component" value="Chromosome"/>
</dbReference>
<dbReference type="RefSeq" id="WP_012498667.1">
    <property type="nucleotide sequence ID" value="NC_011026.1"/>
</dbReference>
<organism evidence="14 15">
    <name type="scientific">Chloroherpeton thalassium (strain ATCC 35110 / GB-78)</name>
    <dbReference type="NCBI Taxonomy" id="517418"/>
    <lineage>
        <taxon>Bacteria</taxon>
        <taxon>Pseudomonadati</taxon>
        <taxon>Chlorobiota</taxon>
        <taxon>Chlorobiia</taxon>
        <taxon>Chlorobiales</taxon>
        <taxon>Chloroherpetonaceae</taxon>
        <taxon>Chloroherpeton</taxon>
    </lineage>
</organism>
<keyword evidence="5 11" id="KW-0732">Signal</keyword>
<feature type="domain" description="TonB-dependent receptor-like beta-barrel" evidence="12">
    <location>
        <begin position="339"/>
        <end position="722"/>
    </location>
</feature>
<dbReference type="eggNOG" id="COG4771">
    <property type="taxonomic scope" value="Bacteria"/>
</dbReference>
<feature type="chain" id="PRO_5002797639" evidence="11">
    <location>
        <begin position="27"/>
        <end position="765"/>
    </location>
</feature>
<keyword evidence="9" id="KW-0998">Cell outer membrane</keyword>
<evidence type="ECO:0000313" key="14">
    <source>
        <dbReference type="EMBL" id="ACF12583.1"/>
    </source>
</evidence>
<evidence type="ECO:0000256" key="10">
    <source>
        <dbReference type="RuleBase" id="RU003357"/>
    </source>
</evidence>
<protein>
    <submittedName>
        <fullName evidence="14">TonB-dependent receptor plug</fullName>
    </submittedName>
</protein>
<keyword evidence="3" id="KW-1134">Transmembrane beta strand</keyword>
<evidence type="ECO:0000256" key="2">
    <source>
        <dbReference type="ARBA" id="ARBA00022448"/>
    </source>
</evidence>
<sequence>MKKLYVQSFFTIFLLLSVLASPAVHAQDAGIIEGSVIDRDTQQPIIGARIEVLGTTLGAIADMNGQFFIEGLQSGTYRLKATAVDYQPIVKSDIAVGSAQSVKLVVEMQIDAYQAGEIVVTATQLFNKAEDVKVSSNELSQEEIRRSPGSAEDVSRMVQALPGVATAADSRNDLIVRGGSPIENFIMIDGIEVPNINHFGTQGASGGPIGMINVDFLQEVTFSAGGFPVKYGDRLSSIMDIQYRDGDKNKLTGKFDLGLAGAGFIVEGPIQKGKSSYIVSARKSYLDLLLSSTGLTAVPNYTNFNLKATYELSPTHKLAVIGLGGIDRIEFKGAEDEDDPSNDHIEYDAWQSVIGLSHKWLAGKQTYVQTSLSQNNYHYGIDVDSAGTSEFSNNSLDSEVLLRSDLSHRFSPADLFELGLQLCYLRTNNDIFQNSWIDYFSVQHETLHIDKLTEAFKLGFYTQYTKTFYRRFSLTGGLRYDYFNYLNDPHAISPRASLSIDLQQNLKLNFAYGLYRQAVPLIWLIGDEANKNLKYIKATHAIAGVEYYPMEDVKVTVEVFNKNYDDYPASVANPQVSYATVGTEYGLLGMEALESASTGYARGIEFFVQKKLTQTLYGLVNYAYSQIRFKALDGVERPSSFDYRHMFTIMLGYKFSNTLELSGKWRYTSGKPYTPVDLEASTALNQLQLDFSKVNAYRFAAYHRLDIRIDKRYEFDGWNLVAFIDFENLYNRKNIDQLQWDEKKKRVDTVYQWSFLPAGGIKVEF</sequence>
<evidence type="ECO:0000256" key="8">
    <source>
        <dbReference type="ARBA" id="ARBA00023170"/>
    </source>
</evidence>
<evidence type="ECO:0000256" key="6">
    <source>
        <dbReference type="ARBA" id="ARBA00023077"/>
    </source>
</evidence>
<dbReference type="InterPro" id="IPR039426">
    <property type="entry name" value="TonB-dep_rcpt-like"/>
</dbReference>
<dbReference type="GO" id="GO:0015344">
    <property type="term" value="F:siderophore uptake transmembrane transporter activity"/>
    <property type="evidence" value="ECO:0007669"/>
    <property type="project" value="TreeGrafter"/>
</dbReference>
<proteinExistence type="inferred from homology"/>
<keyword evidence="7 10" id="KW-0472">Membrane</keyword>
<keyword evidence="6 10" id="KW-0798">TonB box</keyword>
<dbReference type="SUPFAM" id="SSF56935">
    <property type="entry name" value="Porins"/>
    <property type="match status" value="1"/>
</dbReference>
<dbReference type="Gene3D" id="2.40.170.20">
    <property type="entry name" value="TonB-dependent receptor, beta-barrel domain"/>
    <property type="match status" value="1"/>
</dbReference>
<keyword evidence="15" id="KW-1185">Reference proteome</keyword>
<evidence type="ECO:0000256" key="3">
    <source>
        <dbReference type="ARBA" id="ARBA00022452"/>
    </source>
</evidence>
<dbReference type="Pfam" id="PF07715">
    <property type="entry name" value="Plug"/>
    <property type="match status" value="1"/>
</dbReference>
<dbReference type="HOGENOM" id="CLU_016599_1_2_10"/>
<dbReference type="PANTHER" id="PTHR30069">
    <property type="entry name" value="TONB-DEPENDENT OUTER MEMBRANE RECEPTOR"/>
    <property type="match status" value="1"/>
</dbReference>
<keyword evidence="8 14" id="KW-0675">Receptor</keyword>
<evidence type="ECO:0000259" key="12">
    <source>
        <dbReference type="Pfam" id="PF00593"/>
    </source>
</evidence>
<evidence type="ECO:0000313" key="15">
    <source>
        <dbReference type="Proteomes" id="UP000001208"/>
    </source>
</evidence>
<dbReference type="Gene3D" id="2.170.130.10">
    <property type="entry name" value="TonB-dependent receptor, plug domain"/>
    <property type="match status" value="1"/>
</dbReference>
<dbReference type="AlphaFoldDB" id="B3QSU0"/>
<dbReference type="InterPro" id="IPR036942">
    <property type="entry name" value="Beta-barrel_TonB_sf"/>
</dbReference>
<reference evidence="14 15" key="1">
    <citation type="submission" date="2008-06" db="EMBL/GenBank/DDBJ databases">
        <title>Complete sequence of Chloroherpeton thalassium ATCC 35110.</title>
        <authorList>
            <consortium name="US DOE Joint Genome Institute"/>
            <person name="Lucas S."/>
            <person name="Copeland A."/>
            <person name="Lapidus A."/>
            <person name="Glavina del Rio T."/>
            <person name="Dalin E."/>
            <person name="Tice H."/>
            <person name="Bruce D."/>
            <person name="Goodwin L."/>
            <person name="Pitluck S."/>
            <person name="Schmutz J."/>
            <person name="Larimer F."/>
            <person name="Land M."/>
            <person name="Hauser L."/>
            <person name="Kyrpides N."/>
            <person name="Mikhailova N."/>
            <person name="Liu Z."/>
            <person name="Li T."/>
            <person name="Zhao F."/>
            <person name="Overmann J."/>
            <person name="Bryant D.A."/>
            <person name="Richardson P."/>
        </authorList>
    </citation>
    <scope>NUCLEOTIDE SEQUENCE [LARGE SCALE GENOMIC DNA]</scope>
    <source>
        <strain evidence="15">ATCC 35110 / GB-78</strain>
    </source>
</reference>
<dbReference type="SUPFAM" id="SSF49464">
    <property type="entry name" value="Carboxypeptidase regulatory domain-like"/>
    <property type="match status" value="1"/>
</dbReference>
<name>B3QSU0_CHLT3</name>
<dbReference type="InterPro" id="IPR037066">
    <property type="entry name" value="Plug_dom_sf"/>
</dbReference>
<evidence type="ECO:0000259" key="13">
    <source>
        <dbReference type="Pfam" id="PF07715"/>
    </source>
</evidence>
<keyword evidence="4" id="KW-0812">Transmembrane</keyword>
<dbReference type="Gene3D" id="2.60.40.1120">
    <property type="entry name" value="Carboxypeptidase-like, regulatory domain"/>
    <property type="match status" value="1"/>
</dbReference>
<feature type="domain" description="TonB-dependent receptor plug" evidence="13">
    <location>
        <begin position="130"/>
        <end position="234"/>
    </location>
</feature>
<evidence type="ECO:0000256" key="5">
    <source>
        <dbReference type="ARBA" id="ARBA00022729"/>
    </source>
</evidence>
<gene>
    <name evidence="14" type="ordered locus">Ctha_0112</name>
</gene>
<dbReference type="STRING" id="517418.Ctha_0112"/>
<evidence type="ECO:0000256" key="7">
    <source>
        <dbReference type="ARBA" id="ARBA00023136"/>
    </source>
</evidence>
<evidence type="ECO:0000256" key="9">
    <source>
        <dbReference type="ARBA" id="ARBA00023237"/>
    </source>
</evidence>
<dbReference type="InterPro" id="IPR008969">
    <property type="entry name" value="CarboxyPept-like_regulatory"/>
</dbReference>
<dbReference type="EMBL" id="CP001100">
    <property type="protein sequence ID" value="ACF12583.1"/>
    <property type="molecule type" value="Genomic_DNA"/>
</dbReference>
<evidence type="ECO:0000256" key="4">
    <source>
        <dbReference type="ARBA" id="ARBA00022692"/>
    </source>
</evidence>
<dbReference type="PANTHER" id="PTHR30069:SF29">
    <property type="entry name" value="HEMOGLOBIN AND HEMOGLOBIN-HAPTOGLOBIN-BINDING PROTEIN 1-RELATED"/>
    <property type="match status" value="1"/>
</dbReference>
<dbReference type="KEGG" id="cts:Ctha_0112"/>
<dbReference type="OrthoDB" id="9804995at2"/>
<accession>B3QSU0</accession>